<evidence type="ECO:0000256" key="13">
    <source>
        <dbReference type="ARBA" id="ARBA00023105"/>
    </source>
</evidence>
<dbReference type="Pfam" id="PF00045">
    <property type="entry name" value="Hemopexin"/>
    <property type="match status" value="3"/>
</dbReference>
<evidence type="ECO:0000259" key="26">
    <source>
        <dbReference type="SMART" id="SM00235"/>
    </source>
</evidence>
<evidence type="ECO:0000256" key="9">
    <source>
        <dbReference type="ARBA" id="ARBA00022801"/>
    </source>
</evidence>
<dbReference type="Pfam" id="PF00413">
    <property type="entry name" value="Peptidase_M10"/>
    <property type="match status" value="1"/>
</dbReference>
<dbReference type="GO" id="GO:0030574">
    <property type="term" value="P:collagen catabolic process"/>
    <property type="evidence" value="ECO:0007669"/>
    <property type="project" value="UniProtKB-KW"/>
</dbReference>
<dbReference type="GO" id="GO:0031012">
    <property type="term" value="C:extracellular matrix"/>
    <property type="evidence" value="ECO:0007669"/>
    <property type="project" value="InterPro"/>
</dbReference>
<keyword evidence="25" id="KW-1133">Transmembrane helix</keyword>
<evidence type="ECO:0000256" key="14">
    <source>
        <dbReference type="ARBA" id="ARBA00023145"/>
    </source>
</evidence>
<feature type="binding site" evidence="20">
    <location>
        <position position="134"/>
    </location>
    <ligand>
        <name>Ca(2+)</name>
        <dbReference type="ChEBI" id="CHEBI:29108"/>
        <label>2</label>
    </ligand>
</feature>
<dbReference type="InterPro" id="IPR024079">
    <property type="entry name" value="MetalloPept_cat_dom_sf"/>
</dbReference>
<dbReference type="Proteomes" id="UP000694620">
    <property type="component" value="Chromosome 4"/>
</dbReference>
<keyword evidence="25" id="KW-0812">Transmembrane</keyword>
<keyword evidence="8" id="KW-0677">Repeat</keyword>
<evidence type="ECO:0000256" key="8">
    <source>
        <dbReference type="ARBA" id="ARBA00022737"/>
    </source>
</evidence>
<dbReference type="InterPro" id="IPR006026">
    <property type="entry name" value="Peptidase_Metallo"/>
</dbReference>
<feature type="binding site" evidence="20">
    <location>
        <position position="356"/>
    </location>
    <ligand>
        <name>Ca(2+)</name>
        <dbReference type="ChEBI" id="CHEBI:29108"/>
        <label>5</label>
    </ligand>
</feature>
<keyword evidence="13" id="KW-0177">Collagen degradation</keyword>
<keyword evidence="11 20" id="KW-0106">Calcium</keyword>
<evidence type="ECO:0000256" key="17">
    <source>
        <dbReference type="ARBA" id="ARBA00038924"/>
    </source>
</evidence>
<evidence type="ECO:0000313" key="27">
    <source>
        <dbReference type="Ensembl" id="ENSECRP00000007504.1"/>
    </source>
</evidence>
<dbReference type="GeneTree" id="ENSGT00940000154907"/>
<name>A0A8C4RTR8_ERPCA</name>
<dbReference type="Gene3D" id="2.110.10.10">
    <property type="entry name" value="Hemopexin-like domain"/>
    <property type="match status" value="1"/>
</dbReference>
<dbReference type="PANTHER" id="PTHR10201:SF151">
    <property type="entry name" value="INTERSTITIAL COLLAGENASE"/>
    <property type="match status" value="1"/>
</dbReference>
<evidence type="ECO:0000256" key="1">
    <source>
        <dbReference type="ARBA" id="ARBA00004498"/>
    </source>
</evidence>
<feature type="binding site" evidence="19">
    <location>
        <position position="191"/>
    </location>
    <ligand>
        <name>Zn(2+)</name>
        <dbReference type="ChEBI" id="CHEBI:29105"/>
        <label>2</label>
        <note>catalytic</note>
    </ligand>
</feature>
<dbReference type="AlphaFoldDB" id="A0A8C4RTR8"/>
<comment type="cofactor">
    <cofactor evidence="20">
        <name>Zn(2+)</name>
        <dbReference type="ChEBI" id="CHEBI:29105"/>
    </cofactor>
    <text evidence="20">Binds 2 Zn(2+) ions per subunit.</text>
</comment>
<dbReference type="InterPro" id="IPR001818">
    <property type="entry name" value="Pept_M10_metallopeptidase"/>
</dbReference>
<evidence type="ECO:0000256" key="20">
    <source>
        <dbReference type="PIRSR" id="PIRSR621190-2"/>
    </source>
</evidence>
<evidence type="ECO:0000313" key="28">
    <source>
        <dbReference type="Proteomes" id="UP000694620"/>
    </source>
</evidence>
<evidence type="ECO:0000256" key="22">
    <source>
        <dbReference type="PIRSR" id="PIRSR621190-5"/>
    </source>
</evidence>
<dbReference type="EC" id="3.4.24.7" evidence="17"/>
<feature type="active site" evidence="18">
    <location>
        <position position="192"/>
    </location>
</feature>
<keyword evidence="28" id="KW-1185">Reference proteome</keyword>
<feature type="binding site" description="in inhibited form" evidence="20">
    <location>
        <position position="68"/>
    </location>
    <ligand>
        <name>Zn(2+)</name>
        <dbReference type="ChEBI" id="CHEBI:29105"/>
        <label>2</label>
        <note>catalytic</note>
    </ligand>
</feature>
<feature type="repeat" description="Hemopexin" evidence="23">
    <location>
        <begin position="350"/>
        <end position="398"/>
    </location>
</feature>
<feature type="transmembrane region" description="Helical" evidence="25">
    <location>
        <begin position="404"/>
        <end position="421"/>
    </location>
</feature>
<dbReference type="PROSITE" id="PS00546">
    <property type="entry name" value="CYSTEINE_SWITCH"/>
    <property type="match status" value="1"/>
</dbReference>
<dbReference type="Gene3D" id="3.40.390.10">
    <property type="entry name" value="Collagenase (Catalytic Domain)"/>
    <property type="match status" value="1"/>
</dbReference>
<feature type="binding site" evidence="20">
    <location>
        <position position="172"/>
    </location>
    <ligand>
        <name>Zn(2+)</name>
        <dbReference type="ChEBI" id="CHEBI:29105"/>
        <label>1</label>
    </ligand>
</feature>
<dbReference type="Ensembl" id="ENSECRT00000007624.1">
    <property type="protein sequence ID" value="ENSECRP00000007504.1"/>
    <property type="gene ID" value="ENSECRG00000004986.1"/>
</dbReference>
<keyword evidence="6 19" id="KW-0479">Metal-binding</keyword>
<feature type="binding site" evidence="20">
    <location>
        <position position="177"/>
    </location>
    <ligand>
        <name>Ca(2+)</name>
        <dbReference type="ChEBI" id="CHEBI:29108"/>
        <label>3</label>
    </ligand>
</feature>
<dbReference type="CDD" id="cd00094">
    <property type="entry name" value="HX"/>
    <property type="match status" value="1"/>
</dbReference>
<keyword evidence="10 19" id="KW-0862">Zinc</keyword>
<keyword evidence="25" id="KW-0472">Membrane</keyword>
<keyword evidence="7" id="KW-0732">Signal</keyword>
<feature type="binding site" evidence="20">
    <location>
        <position position="174"/>
    </location>
    <ligand>
        <name>Ca(2+)</name>
        <dbReference type="ChEBI" id="CHEBI:29108"/>
        <label>3</label>
    </ligand>
</feature>
<dbReference type="SMART" id="SM00120">
    <property type="entry name" value="HX"/>
    <property type="match status" value="3"/>
</dbReference>
<feature type="binding site" evidence="20">
    <location>
        <position position="170"/>
    </location>
    <ligand>
        <name>Ca(2+)</name>
        <dbReference type="ChEBI" id="CHEBI:29108"/>
        <label>2</label>
    </ligand>
</feature>
<sequence length="479" mass="53787">MTSTGPCLVSVLDYLHKFYNLSSAPGDHLKRSSGQFTKKLKEMQKFFGLRVTGKLDTETIQKMKTPRCGVPDVASYSTFPGRLKWATNDLTYRIENYTPDIPKADVDKAISSAFEVWTEVTPLKITRIYSGTADIMITFVYGDHGDNSPFDGPEGILAHAFAPSPGIGGDTHFDEAESFSTGYCLFLVAAHEFGHALGLSHSKDPGALMYPTYSYVNLESFTLSSDDVDGIQSLYGPNPDKHPQKPAPPKTPSACDTSLVLDAATTFRGETMFFKDRFLWRKSPGSIEVEQTTIKTFWPELPDKVDAVYESFVWDTVFVFKGKRVWALQGYDILQGYPRTIQKFGFPPTVKKVDAALYIEQTQKTLFFVGTHYYSYDETSKKMEKGYPKLIKANFPGIGGRVNALNYFFNIYVYFLVSFWLGNNYSHNGGCGVFLVLGPQFSKWSCLGGFFNEQTSLSIISLIILTMTYTIIWLELYLL</sequence>
<feature type="short sequence motif" description="Cysteine switch" evidence="22">
    <location>
        <begin position="66"/>
        <end position="73"/>
    </location>
</feature>
<dbReference type="PIRSF" id="PIRSF001191">
    <property type="entry name" value="Peptidase_M10A_matrix"/>
    <property type="match status" value="1"/>
</dbReference>
<dbReference type="Pfam" id="PF01471">
    <property type="entry name" value="PG_binding_1"/>
    <property type="match status" value="1"/>
</dbReference>
<dbReference type="FunFam" id="3.40.390.10:FF:000007">
    <property type="entry name" value="Collagenase 3"/>
    <property type="match status" value="1"/>
</dbReference>
<dbReference type="InterPro" id="IPR036365">
    <property type="entry name" value="PGBD-like_sf"/>
</dbReference>
<comment type="catalytic activity">
    <reaction evidence="16">
        <text>Cleavage of the triple helix of collagen at about three-quarters of the length of the molecule from the N-terminus, at 775-Gly-|-Ile-776 in the alpha1(I) chain. Cleaves synthetic substrates and alpha-macroglobulins at bonds where P1' is a hydrophobic residue.</text>
        <dbReference type="EC" id="3.4.24.7"/>
    </reaction>
</comment>
<feature type="binding site" evidence="20">
    <location>
        <position position="209"/>
    </location>
    <ligand>
        <name>Zn(2+)</name>
        <dbReference type="ChEBI" id="CHEBI:29105"/>
        <label>2</label>
        <note>catalytic</note>
    </ligand>
</feature>
<evidence type="ECO:0000256" key="11">
    <source>
        <dbReference type="ARBA" id="ARBA00022837"/>
    </source>
</evidence>
<keyword evidence="3" id="KW-0964">Secreted</keyword>
<keyword evidence="12" id="KW-0482">Metalloprotease</keyword>
<dbReference type="PROSITE" id="PS00024">
    <property type="entry name" value="HEMOPEXIN"/>
    <property type="match status" value="1"/>
</dbReference>
<evidence type="ECO:0000256" key="2">
    <source>
        <dbReference type="ARBA" id="ARBA00010370"/>
    </source>
</evidence>
<dbReference type="FunFam" id="2.110.10.10:FF:000002">
    <property type="entry name" value="Matrix metallopeptidase 3"/>
    <property type="match status" value="1"/>
</dbReference>
<comment type="similarity">
    <text evidence="2">Belongs to the peptidase M10A family.</text>
</comment>
<evidence type="ECO:0000256" key="3">
    <source>
        <dbReference type="ARBA" id="ARBA00022525"/>
    </source>
</evidence>
<feature type="transmembrane region" description="Helical" evidence="25">
    <location>
        <begin position="433"/>
        <end position="451"/>
    </location>
</feature>
<dbReference type="InterPro" id="IPR018487">
    <property type="entry name" value="Hemopexin-like_repeat"/>
</dbReference>
<evidence type="ECO:0000256" key="23">
    <source>
        <dbReference type="PROSITE-ProRule" id="PRU01011"/>
    </source>
</evidence>
<feature type="repeat" description="Hemopexin" evidence="23">
    <location>
        <begin position="302"/>
        <end position="348"/>
    </location>
</feature>
<evidence type="ECO:0000256" key="15">
    <source>
        <dbReference type="ARBA" id="ARBA00023157"/>
    </source>
</evidence>
<keyword evidence="5" id="KW-0645">Protease</keyword>
<protein>
    <recommendedName>
        <fullName evidence="17">interstitial collagenase</fullName>
        <ecNumber evidence="17">3.4.24.7</ecNumber>
    </recommendedName>
</protein>
<dbReference type="SUPFAM" id="SSF47090">
    <property type="entry name" value="PGBD-like"/>
    <property type="match status" value="1"/>
</dbReference>
<evidence type="ECO:0000256" key="10">
    <source>
        <dbReference type="ARBA" id="ARBA00022833"/>
    </source>
</evidence>
<keyword evidence="14" id="KW-0865">Zymogen</keyword>
<keyword evidence="4" id="KW-0272">Extracellular matrix</keyword>
<feature type="repeat" description="Hemopexin" evidence="23">
    <location>
        <begin position="252"/>
        <end position="301"/>
    </location>
</feature>
<feature type="binding site" evidence="20">
    <location>
        <position position="100"/>
    </location>
    <ligand>
        <name>Ca(2+)</name>
        <dbReference type="ChEBI" id="CHEBI:29108"/>
        <label>1</label>
    </ligand>
</feature>
<feature type="transmembrane region" description="Helical" evidence="25">
    <location>
        <begin position="457"/>
        <end position="478"/>
    </location>
</feature>
<proteinExistence type="inferred from homology"/>
<evidence type="ECO:0000256" key="18">
    <source>
        <dbReference type="PIRSR" id="PIRSR001191-1"/>
    </source>
</evidence>
<organism evidence="27 28">
    <name type="scientific">Erpetoichthys calabaricus</name>
    <name type="common">Rope fish</name>
    <name type="synonym">Calamoichthys calabaricus</name>
    <dbReference type="NCBI Taxonomy" id="27687"/>
    <lineage>
        <taxon>Eukaryota</taxon>
        <taxon>Metazoa</taxon>
        <taxon>Chordata</taxon>
        <taxon>Craniata</taxon>
        <taxon>Vertebrata</taxon>
        <taxon>Euteleostomi</taxon>
        <taxon>Actinopterygii</taxon>
        <taxon>Polypteriformes</taxon>
        <taxon>Polypteridae</taxon>
        <taxon>Erpetoichthys</taxon>
    </lineage>
</organism>
<dbReference type="PRINTS" id="PR00138">
    <property type="entry name" value="MATRIXIN"/>
</dbReference>
<dbReference type="PROSITE" id="PS51642">
    <property type="entry name" value="HEMOPEXIN_2"/>
    <property type="match status" value="3"/>
</dbReference>
<comment type="subcellular location">
    <subcellularLocation>
        <location evidence="1">Secreted</location>
        <location evidence="1">Extracellular space</location>
        <location evidence="1">Extracellular matrix</location>
    </subcellularLocation>
</comment>
<evidence type="ECO:0000256" key="24">
    <source>
        <dbReference type="SAM" id="MobiDB-lite"/>
    </source>
</evidence>
<feature type="domain" description="Peptidase metallopeptidase" evidence="26">
    <location>
        <begin position="81"/>
        <end position="237"/>
    </location>
</feature>
<dbReference type="InterPro" id="IPR033739">
    <property type="entry name" value="M10A_MMP"/>
</dbReference>
<feature type="binding site" evidence="20">
    <location>
        <position position="152"/>
    </location>
    <ligand>
        <name>Ca(2+)</name>
        <dbReference type="ChEBI" id="CHEBI:29108"/>
        <label>3</label>
    </ligand>
</feature>
<evidence type="ECO:0000256" key="4">
    <source>
        <dbReference type="ARBA" id="ARBA00022530"/>
    </source>
</evidence>
<dbReference type="SUPFAM" id="SSF55486">
    <property type="entry name" value="Metalloproteases ('zincins'), catalytic domain"/>
    <property type="match status" value="1"/>
</dbReference>
<dbReference type="InterPro" id="IPR036375">
    <property type="entry name" value="Hemopexin-like_dom_sf"/>
</dbReference>
<keyword evidence="9" id="KW-0378">Hydrolase</keyword>
<feature type="region of interest" description="Disordered" evidence="24">
    <location>
        <begin position="232"/>
        <end position="253"/>
    </location>
</feature>
<feature type="binding site" evidence="20">
    <location>
        <position position="146"/>
    </location>
    <ligand>
        <name>Zn(2+)</name>
        <dbReference type="ChEBI" id="CHEBI:29105"/>
        <label>1</label>
    </ligand>
</feature>
<feature type="modified residue" description="Phosphotyrosine; by PKDCC" evidence="21">
    <location>
        <position position="337"/>
    </location>
</feature>
<dbReference type="InterPro" id="IPR002477">
    <property type="entry name" value="Peptidoglycan-bd-like"/>
</dbReference>
<dbReference type="SMART" id="SM00235">
    <property type="entry name" value="ZnMc"/>
    <property type="match status" value="1"/>
</dbReference>
<evidence type="ECO:0000256" key="21">
    <source>
        <dbReference type="PIRSR" id="PIRSR621190-4"/>
    </source>
</evidence>
<evidence type="ECO:0000256" key="7">
    <source>
        <dbReference type="ARBA" id="ARBA00022729"/>
    </source>
</evidence>
<dbReference type="CDD" id="cd04278">
    <property type="entry name" value="ZnMc_MMP"/>
    <property type="match status" value="1"/>
</dbReference>
<evidence type="ECO:0000256" key="16">
    <source>
        <dbReference type="ARBA" id="ARBA00036005"/>
    </source>
</evidence>
<evidence type="ECO:0000256" key="6">
    <source>
        <dbReference type="ARBA" id="ARBA00022723"/>
    </source>
</evidence>
<feature type="binding site" evidence="19">
    <location>
        <position position="195"/>
    </location>
    <ligand>
        <name>Zn(2+)</name>
        <dbReference type="ChEBI" id="CHEBI:29105"/>
        <label>2</label>
        <note>catalytic</note>
    </ligand>
</feature>
<dbReference type="InterPro" id="IPR021158">
    <property type="entry name" value="Pept_M10A_Zn_BS"/>
</dbReference>
<dbReference type="InterPro" id="IPR000585">
    <property type="entry name" value="Hemopexin-like_dom"/>
</dbReference>
<dbReference type="GO" id="GO:0004222">
    <property type="term" value="F:metalloendopeptidase activity"/>
    <property type="evidence" value="ECO:0007669"/>
    <property type="project" value="UniProtKB-EC"/>
</dbReference>
<dbReference type="InterPro" id="IPR018486">
    <property type="entry name" value="Hemopexin_CS"/>
</dbReference>
<feature type="binding site" evidence="19">
    <location>
        <position position="201"/>
    </location>
    <ligand>
        <name>Zn(2+)</name>
        <dbReference type="ChEBI" id="CHEBI:29105"/>
        <label>2</label>
        <note>catalytic</note>
    </ligand>
</feature>
<feature type="binding site" evidence="20">
    <location>
        <position position="168"/>
    </location>
    <ligand>
        <name>Ca(2+)</name>
        <dbReference type="ChEBI" id="CHEBI:29108"/>
        <label>2</label>
    </ligand>
</feature>
<reference evidence="27" key="3">
    <citation type="submission" date="2025-09" db="UniProtKB">
        <authorList>
            <consortium name="Ensembl"/>
        </authorList>
    </citation>
    <scope>IDENTIFICATION</scope>
</reference>
<dbReference type="GO" id="GO:0008270">
    <property type="term" value="F:zinc ion binding"/>
    <property type="evidence" value="ECO:0007669"/>
    <property type="project" value="InterPro"/>
</dbReference>
<evidence type="ECO:0000256" key="12">
    <source>
        <dbReference type="ARBA" id="ARBA00023049"/>
    </source>
</evidence>
<evidence type="ECO:0000256" key="5">
    <source>
        <dbReference type="ARBA" id="ARBA00022670"/>
    </source>
</evidence>
<evidence type="ECO:0000256" key="19">
    <source>
        <dbReference type="PIRSR" id="PIRSR001191-2"/>
    </source>
</evidence>
<dbReference type="SUPFAM" id="SSF50923">
    <property type="entry name" value="Hemopexin-like domain"/>
    <property type="match status" value="1"/>
</dbReference>
<reference evidence="27" key="2">
    <citation type="submission" date="2025-08" db="UniProtKB">
        <authorList>
            <consortium name="Ensembl"/>
        </authorList>
    </citation>
    <scope>IDENTIFICATION</scope>
</reference>
<feature type="binding site" evidence="20">
    <location>
        <position position="262"/>
    </location>
    <ligand>
        <name>Ca(2+)</name>
        <dbReference type="ChEBI" id="CHEBI:29108"/>
        <label>4</label>
    </ligand>
</feature>
<dbReference type="PANTHER" id="PTHR10201">
    <property type="entry name" value="MATRIX METALLOPROTEINASE"/>
    <property type="match status" value="1"/>
</dbReference>
<keyword evidence="15" id="KW-1015">Disulfide bond</keyword>
<comment type="cofactor">
    <cofactor evidence="20">
        <name>Ca(2+)</name>
        <dbReference type="ChEBI" id="CHEBI:29108"/>
    </cofactor>
    <text evidence="20">Can bind about 5 Ca(2+) ions per subunit.</text>
</comment>
<reference evidence="27" key="1">
    <citation type="submission" date="2021-06" db="EMBL/GenBank/DDBJ databases">
        <authorList>
            <consortium name="Wellcome Sanger Institute Data Sharing"/>
        </authorList>
    </citation>
    <scope>NUCLEOTIDE SEQUENCE [LARGE SCALE GENOMIC DNA]</scope>
</reference>
<dbReference type="GO" id="GO:0006508">
    <property type="term" value="P:proteolysis"/>
    <property type="evidence" value="ECO:0007669"/>
    <property type="project" value="UniProtKB-KW"/>
</dbReference>
<feature type="binding site" evidence="20">
    <location>
        <position position="177"/>
    </location>
    <ligand>
        <name>Ca(2+)</name>
        <dbReference type="ChEBI" id="CHEBI:29108"/>
        <label>1</label>
    </ligand>
</feature>
<feature type="binding site" evidence="20">
    <location>
        <position position="144"/>
    </location>
    <ligand>
        <name>Zn(2+)</name>
        <dbReference type="ChEBI" id="CHEBI:29105"/>
        <label>1</label>
    </ligand>
</feature>
<dbReference type="GO" id="GO:0030198">
    <property type="term" value="P:extracellular matrix organization"/>
    <property type="evidence" value="ECO:0007669"/>
    <property type="project" value="TreeGrafter"/>
</dbReference>
<evidence type="ECO:0000256" key="25">
    <source>
        <dbReference type="SAM" id="Phobius"/>
    </source>
</evidence>
<dbReference type="InterPro" id="IPR021190">
    <property type="entry name" value="Pept_M10A"/>
</dbReference>
<feature type="binding site" evidence="20">
    <location>
        <position position="306"/>
    </location>
    <ligand>
        <name>Ca(2+)</name>
        <dbReference type="ChEBI" id="CHEBI:29108"/>
        <label>4</label>
    </ligand>
</feature>
<feature type="binding site" evidence="20">
    <location>
        <position position="159"/>
    </location>
    <ligand>
        <name>Zn(2+)</name>
        <dbReference type="ChEBI" id="CHEBI:29105"/>
        <label>1</label>
    </ligand>
</feature>
<gene>
    <name evidence="27" type="primary">MMP1</name>
</gene>
<accession>A0A8C4RTR8</accession>
<feature type="binding site" evidence="20">
    <location>
        <position position="151"/>
    </location>
    <ligand>
        <name>Ca(2+)</name>
        <dbReference type="ChEBI" id="CHEBI:29108"/>
        <label>3</label>
    </ligand>
</feature>